<organism evidence="8 9">
    <name type="scientific">Shewanella polaris</name>
    <dbReference type="NCBI Taxonomy" id="2588449"/>
    <lineage>
        <taxon>Bacteria</taxon>
        <taxon>Pseudomonadati</taxon>
        <taxon>Pseudomonadota</taxon>
        <taxon>Gammaproteobacteria</taxon>
        <taxon>Alteromonadales</taxon>
        <taxon>Shewanellaceae</taxon>
        <taxon>Shewanella</taxon>
    </lineage>
</organism>
<feature type="transmembrane region" description="Helical" evidence="7">
    <location>
        <begin position="295"/>
        <end position="324"/>
    </location>
</feature>
<accession>A0A4Y5YHA5</accession>
<dbReference type="PANTHER" id="PTHR11706">
    <property type="entry name" value="SOLUTE CARRIER PROTEIN FAMILY 11 MEMBER"/>
    <property type="match status" value="1"/>
</dbReference>
<dbReference type="PANTHER" id="PTHR11706:SF33">
    <property type="entry name" value="NATURAL RESISTANCE-ASSOCIATED MACROPHAGE PROTEIN 2"/>
    <property type="match status" value="1"/>
</dbReference>
<feature type="transmembrane region" description="Helical" evidence="7">
    <location>
        <begin position="361"/>
        <end position="384"/>
    </location>
</feature>
<evidence type="ECO:0000256" key="3">
    <source>
        <dbReference type="ARBA" id="ARBA00022692"/>
    </source>
</evidence>
<keyword evidence="5 7" id="KW-1133">Transmembrane helix</keyword>
<evidence type="ECO:0000256" key="1">
    <source>
        <dbReference type="ARBA" id="ARBA00004141"/>
    </source>
</evidence>
<reference evidence="8 9" key="1">
    <citation type="submission" date="2019-06" db="EMBL/GenBank/DDBJ databases">
        <title>The genome of Shewanella sp. SM1901.</title>
        <authorList>
            <person name="Cha Q."/>
        </authorList>
    </citation>
    <scope>NUCLEOTIDE SEQUENCE [LARGE SCALE GENOMIC DNA]</scope>
    <source>
        <strain evidence="8 9">SM1901</strain>
    </source>
</reference>
<gene>
    <name evidence="8" type="ORF">FH971_13380</name>
</gene>
<dbReference type="Pfam" id="PF01566">
    <property type="entry name" value="Nramp"/>
    <property type="match status" value="1"/>
</dbReference>
<dbReference type="NCBIfam" id="NF037982">
    <property type="entry name" value="Nramp_1"/>
    <property type="match status" value="1"/>
</dbReference>
<feature type="transmembrane region" description="Helical" evidence="7">
    <location>
        <begin position="396"/>
        <end position="417"/>
    </location>
</feature>
<dbReference type="GO" id="GO:0015086">
    <property type="term" value="F:cadmium ion transmembrane transporter activity"/>
    <property type="evidence" value="ECO:0007669"/>
    <property type="project" value="TreeGrafter"/>
</dbReference>
<evidence type="ECO:0000313" key="8">
    <source>
        <dbReference type="EMBL" id="QDE31863.1"/>
    </source>
</evidence>
<comment type="subcellular location">
    <subcellularLocation>
        <location evidence="1">Membrane</location>
        <topology evidence="1">Multi-pass membrane protein</topology>
    </subcellularLocation>
</comment>
<keyword evidence="4" id="KW-0769">Symport</keyword>
<dbReference type="InterPro" id="IPR001046">
    <property type="entry name" value="NRAMP_fam"/>
</dbReference>
<dbReference type="Proteomes" id="UP000319809">
    <property type="component" value="Chromosome"/>
</dbReference>
<dbReference type="GO" id="GO:0015293">
    <property type="term" value="F:symporter activity"/>
    <property type="evidence" value="ECO:0007669"/>
    <property type="project" value="UniProtKB-KW"/>
</dbReference>
<feature type="transmembrane region" description="Helical" evidence="7">
    <location>
        <begin position="162"/>
        <end position="183"/>
    </location>
</feature>
<dbReference type="GO" id="GO:0005886">
    <property type="term" value="C:plasma membrane"/>
    <property type="evidence" value="ECO:0007669"/>
    <property type="project" value="TreeGrafter"/>
</dbReference>
<feature type="transmembrane region" description="Helical" evidence="7">
    <location>
        <begin position="247"/>
        <end position="270"/>
    </location>
</feature>
<dbReference type="RefSeq" id="WP_140234629.1">
    <property type="nucleotide sequence ID" value="NZ_CP041036.1"/>
</dbReference>
<feature type="transmembrane region" description="Helical" evidence="7">
    <location>
        <begin position="336"/>
        <end position="355"/>
    </location>
</feature>
<dbReference type="PRINTS" id="PR00447">
    <property type="entry name" value="NATRESASSCMP"/>
</dbReference>
<keyword evidence="6 7" id="KW-0472">Membrane</keyword>
<keyword evidence="3 7" id="KW-0812">Transmembrane</keyword>
<dbReference type="EMBL" id="CP041036">
    <property type="protein sequence ID" value="QDE31863.1"/>
    <property type="molecule type" value="Genomic_DNA"/>
</dbReference>
<feature type="transmembrane region" description="Helical" evidence="7">
    <location>
        <begin position="195"/>
        <end position="218"/>
    </location>
</feature>
<evidence type="ECO:0000313" key="9">
    <source>
        <dbReference type="Proteomes" id="UP000319809"/>
    </source>
</evidence>
<evidence type="ECO:0000256" key="4">
    <source>
        <dbReference type="ARBA" id="ARBA00022847"/>
    </source>
</evidence>
<feature type="transmembrane region" description="Helical" evidence="7">
    <location>
        <begin position="102"/>
        <end position="126"/>
    </location>
</feature>
<dbReference type="GO" id="GO:0034755">
    <property type="term" value="P:iron ion transmembrane transport"/>
    <property type="evidence" value="ECO:0007669"/>
    <property type="project" value="TreeGrafter"/>
</dbReference>
<evidence type="ECO:0000256" key="7">
    <source>
        <dbReference type="SAM" id="Phobius"/>
    </source>
</evidence>
<dbReference type="KEGG" id="spol:FH971_13380"/>
<proteinExistence type="predicted"/>
<feature type="transmembrane region" description="Helical" evidence="7">
    <location>
        <begin position="132"/>
        <end position="150"/>
    </location>
</feature>
<evidence type="ECO:0000256" key="5">
    <source>
        <dbReference type="ARBA" id="ARBA00022989"/>
    </source>
</evidence>
<evidence type="ECO:0000256" key="2">
    <source>
        <dbReference type="ARBA" id="ARBA00022448"/>
    </source>
</evidence>
<keyword evidence="2" id="KW-0813">Transport</keyword>
<dbReference type="AlphaFoldDB" id="A0A4Y5YHA5"/>
<protein>
    <submittedName>
        <fullName evidence="8">Divalent metal cation transporter</fullName>
    </submittedName>
</protein>
<sequence length="421" mass="45852">MKIKSLFTLHPEYKSKHNHGFSEVLKYMGPGLLVTVGFIDPGNWASNIAAGSMFGYTLLWMVTLSTLMLIILQHNVAHLGIVTGDCLAESAMKNVNIHLARVILLTSIFAVISTGLAEILGGAIALKLLFDIPIVVGSVIVLAIVIVLLFTNTYTKLEKLIIGFVSIIGFSFLYEMSIVSINWPEALTSWVTVSIPNGSMVIVMAVLGAVVMPHNLFLHSEIIQSRQWNNEDEAVIKKQLRYEFTDTLVSMIIGWAINSAMIILAAAAFFDKKIVVTELEQAQHLLAPMLGSKAALVFGIALLFAGISSTITAGMAGGSVYAGLFKEPYNIRNTHTKIGVAGILVISTLIIFLISDPFKGLIISQMILSIQLPITVFLQIYLTSSKKVMGKHKNSTLMNLLLLSIAVILTILNIMLFSSFL</sequence>
<feature type="transmembrane region" description="Helical" evidence="7">
    <location>
        <begin position="53"/>
        <end position="72"/>
    </location>
</feature>
<dbReference type="GO" id="GO:0005384">
    <property type="term" value="F:manganese ion transmembrane transporter activity"/>
    <property type="evidence" value="ECO:0007669"/>
    <property type="project" value="TreeGrafter"/>
</dbReference>
<keyword evidence="9" id="KW-1185">Reference proteome</keyword>
<evidence type="ECO:0000256" key="6">
    <source>
        <dbReference type="ARBA" id="ARBA00023136"/>
    </source>
</evidence>
<name>A0A4Y5YHA5_9GAMM</name>